<comment type="caution">
    <text evidence="2">The sequence shown here is derived from an EMBL/GenBank/DDBJ whole genome shotgun (WGS) entry which is preliminary data.</text>
</comment>
<dbReference type="GO" id="GO:0043565">
    <property type="term" value="F:sequence-specific DNA binding"/>
    <property type="evidence" value="ECO:0007669"/>
    <property type="project" value="InterPro"/>
</dbReference>
<evidence type="ECO:0000259" key="1">
    <source>
        <dbReference type="Pfam" id="PF02954"/>
    </source>
</evidence>
<gene>
    <name evidence="2" type="ORF">SDC9_54331</name>
</gene>
<protein>
    <recommendedName>
        <fullName evidence="1">DNA binding HTH domain-containing protein</fullName>
    </recommendedName>
</protein>
<dbReference type="InterPro" id="IPR002197">
    <property type="entry name" value="HTH_Fis"/>
</dbReference>
<feature type="domain" description="DNA binding HTH" evidence="1">
    <location>
        <begin position="54"/>
        <end position="89"/>
    </location>
</feature>
<dbReference type="Pfam" id="PF02954">
    <property type="entry name" value="HTH_8"/>
    <property type="match status" value="1"/>
</dbReference>
<sequence length="91" mass="9911">MVYLYPAGDMSVSQLSEAFPNAAAEKVASYASDISDVNTPAATQREKSNESVTKEAILAALTENKYHKGKTASSLNISRATLYRLIDKFHI</sequence>
<dbReference type="EMBL" id="VSSQ01001402">
    <property type="protein sequence ID" value="MPM08019.1"/>
    <property type="molecule type" value="Genomic_DNA"/>
</dbReference>
<evidence type="ECO:0000313" key="2">
    <source>
        <dbReference type="EMBL" id="MPM08019.1"/>
    </source>
</evidence>
<dbReference type="InterPro" id="IPR009057">
    <property type="entry name" value="Homeodomain-like_sf"/>
</dbReference>
<dbReference type="Gene3D" id="1.10.10.60">
    <property type="entry name" value="Homeodomain-like"/>
    <property type="match status" value="1"/>
</dbReference>
<dbReference type="AlphaFoldDB" id="A0A644WW51"/>
<dbReference type="SUPFAM" id="SSF46689">
    <property type="entry name" value="Homeodomain-like"/>
    <property type="match status" value="1"/>
</dbReference>
<name>A0A644WW51_9ZZZZ</name>
<proteinExistence type="predicted"/>
<organism evidence="2">
    <name type="scientific">bioreactor metagenome</name>
    <dbReference type="NCBI Taxonomy" id="1076179"/>
    <lineage>
        <taxon>unclassified sequences</taxon>
        <taxon>metagenomes</taxon>
        <taxon>ecological metagenomes</taxon>
    </lineage>
</organism>
<accession>A0A644WW51</accession>
<reference evidence="2" key="1">
    <citation type="submission" date="2019-08" db="EMBL/GenBank/DDBJ databases">
        <authorList>
            <person name="Kucharzyk K."/>
            <person name="Murdoch R.W."/>
            <person name="Higgins S."/>
            <person name="Loffler F."/>
        </authorList>
    </citation>
    <scope>NUCLEOTIDE SEQUENCE</scope>
</reference>